<dbReference type="EMBL" id="JBHSFY010000041">
    <property type="protein sequence ID" value="MFC4480337.1"/>
    <property type="molecule type" value="Genomic_DNA"/>
</dbReference>
<gene>
    <name evidence="3" type="ORF">ACFO3N_24965</name>
</gene>
<name>A0ABV8ZND7_9FLAO</name>
<keyword evidence="3" id="KW-0456">Lyase</keyword>
<accession>A0ABV8ZND7</accession>
<evidence type="ECO:0000313" key="3">
    <source>
        <dbReference type="EMBL" id="MFC4480337.1"/>
    </source>
</evidence>
<feature type="compositionally biased region" description="Basic residues" evidence="1">
    <location>
        <begin position="88"/>
        <end position="106"/>
    </location>
</feature>
<dbReference type="EC" id="4.1.2.29" evidence="3"/>
<proteinExistence type="predicted"/>
<sequence>MGPFKSLCLRAAQRVADGKAGYGILCDARLGREALHAAAGTGLWIGRPVERPGSRPARRRTPSGGRPPSGAGTPPTRPSGAAGAGPSRARRSRRRPAARCPGRRSRPAWEQAASRR</sequence>
<dbReference type="GO" id="GO:0047441">
    <property type="term" value="F:5-dehydro-2-deoxyphosphogluconate aldolase activity"/>
    <property type="evidence" value="ECO:0007669"/>
    <property type="project" value="UniProtKB-EC"/>
</dbReference>
<reference evidence="4" key="1">
    <citation type="journal article" date="2019" name="Int. J. Syst. Evol. Microbiol.">
        <title>The Global Catalogue of Microorganisms (GCM) 10K type strain sequencing project: providing services to taxonomists for standard genome sequencing and annotation.</title>
        <authorList>
            <consortium name="The Broad Institute Genomics Platform"/>
            <consortium name="The Broad Institute Genome Sequencing Center for Infectious Disease"/>
            <person name="Wu L."/>
            <person name="Ma J."/>
        </authorList>
    </citation>
    <scope>NUCLEOTIDE SEQUENCE [LARGE SCALE GENOMIC DNA]</scope>
    <source>
        <strain evidence="4">NBRC 103627</strain>
    </source>
</reference>
<evidence type="ECO:0000256" key="1">
    <source>
        <dbReference type="SAM" id="MobiDB-lite"/>
    </source>
</evidence>
<dbReference type="InterPro" id="IPR018659">
    <property type="entry name" value="DUF2090"/>
</dbReference>
<feature type="domain" description="DUF2090" evidence="2">
    <location>
        <begin position="3"/>
        <end position="57"/>
    </location>
</feature>
<comment type="caution">
    <text evidence="3">The sequence shown here is derived from an EMBL/GenBank/DDBJ whole genome shotgun (WGS) entry which is preliminary data.</text>
</comment>
<feature type="compositionally biased region" description="Low complexity" evidence="1">
    <location>
        <begin position="62"/>
        <end position="87"/>
    </location>
</feature>
<feature type="non-terminal residue" evidence="3">
    <location>
        <position position="116"/>
    </location>
</feature>
<dbReference type="Pfam" id="PF09863">
    <property type="entry name" value="DUF2090"/>
    <property type="match status" value="1"/>
</dbReference>
<protein>
    <submittedName>
        <fullName evidence="3">2-deoxy-5-keto-D-gluconate 6-phosphate aldolase domain-containing protein</fullName>
        <ecNumber evidence="3">4.1.2.29</ecNumber>
    </submittedName>
</protein>
<evidence type="ECO:0000259" key="2">
    <source>
        <dbReference type="Pfam" id="PF09863"/>
    </source>
</evidence>
<organism evidence="3 4">
    <name type="scientific">Flavobacterium chungangensis</name>
    <dbReference type="NCBI Taxonomy" id="2708132"/>
    <lineage>
        <taxon>Bacteria</taxon>
        <taxon>Pseudomonadati</taxon>
        <taxon>Bacteroidota</taxon>
        <taxon>Flavobacteriia</taxon>
        <taxon>Flavobacteriales</taxon>
        <taxon>Flavobacteriaceae</taxon>
        <taxon>Flavobacterium</taxon>
    </lineage>
</organism>
<feature type="region of interest" description="Disordered" evidence="1">
    <location>
        <begin position="39"/>
        <end position="116"/>
    </location>
</feature>
<dbReference type="RefSeq" id="WP_379801520.1">
    <property type="nucleotide sequence ID" value="NZ_JBHSFY010000041.1"/>
</dbReference>
<dbReference type="Proteomes" id="UP001596003">
    <property type="component" value="Unassembled WGS sequence"/>
</dbReference>
<keyword evidence="4" id="KW-1185">Reference proteome</keyword>
<evidence type="ECO:0000313" key="4">
    <source>
        <dbReference type="Proteomes" id="UP001596003"/>
    </source>
</evidence>